<dbReference type="PANTHER" id="PTHR43798">
    <property type="entry name" value="MONOACYLGLYCEROL LIPASE"/>
    <property type="match status" value="1"/>
</dbReference>
<proteinExistence type="predicted"/>
<dbReference type="Pfam" id="PF00561">
    <property type="entry name" value="Abhydrolase_1"/>
    <property type="match status" value="1"/>
</dbReference>
<dbReference type="InterPro" id="IPR029058">
    <property type="entry name" value="AB_hydrolase_fold"/>
</dbReference>
<evidence type="ECO:0000313" key="2">
    <source>
        <dbReference type="EMBL" id="PSL05400.1"/>
    </source>
</evidence>
<gene>
    <name evidence="2" type="ORF">CLV30_104270</name>
</gene>
<reference evidence="2 3" key="1">
    <citation type="submission" date="2018-03" db="EMBL/GenBank/DDBJ databases">
        <title>Genomic Encyclopedia of Archaeal and Bacterial Type Strains, Phase II (KMG-II): from individual species to whole genera.</title>
        <authorList>
            <person name="Goeker M."/>
        </authorList>
    </citation>
    <scope>NUCLEOTIDE SEQUENCE [LARGE SCALE GENOMIC DNA]</scope>
    <source>
        <strain evidence="2 3">DSM 45211</strain>
    </source>
</reference>
<evidence type="ECO:0000259" key="1">
    <source>
        <dbReference type="Pfam" id="PF00561"/>
    </source>
</evidence>
<accession>A0A2P8E7F4</accession>
<name>A0A2P8E7F4_9ACTN</name>
<dbReference type="AlphaFoldDB" id="A0A2P8E7F4"/>
<sequence length="305" mass="32498">MPTEITVRTGDVPISVHDHGGDGPPVVLLHGAGGNLLAWHAVGPQLADAHRTIALDLRGHGRSGDGPWQWDAVLDDIEAVVAQLGLAAPAVVGHSLGGMIAGMWARRHPECPAAVSLDGHRPALTSAEHYVDIPRDQLGRDLESLRTQFDAQTEAMAQPMSPAEVEAMLEGQRAAAAAAGADEDAWLAMVRRGLRAKDGATYLRPGRDVADALRVAPEFLDALPVFSELDSPLLVVLATRDLPTLPSQFTALLTALREGLRRDLAALADLRPQLHVREIDASHGMLAEEPNSVVTLVRDFVAAEH</sequence>
<dbReference type="GO" id="GO:0003824">
    <property type="term" value="F:catalytic activity"/>
    <property type="evidence" value="ECO:0007669"/>
    <property type="project" value="UniProtKB-ARBA"/>
</dbReference>
<dbReference type="SUPFAM" id="SSF53474">
    <property type="entry name" value="alpha/beta-Hydrolases"/>
    <property type="match status" value="1"/>
</dbReference>
<dbReference type="EMBL" id="PYGE01000004">
    <property type="protein sequence ID" value="PSL05400.1"/>
    <property type="molecule type" value="Genomic_DNA"/>
</dbReference>
<dbReference type="InterPro" id="IPR000073">
    <property type="entry name" value="AB_hydrolase_1"/>
</dbReference>
<dbReference type="Gene3D" id="3.40.50.1820">
    <property type="entry name" value="alpha/beta hydrolase"/>
    <property type="match status" value="1"/>
</dbReference>
<feature type="domain" description="AB hydrolase-1" evidence="1">
    <location>
        <begin position="24"/>
        <end position="182"/>
    </location>
</feature>
<protein>
    <submittedName>
        <fullName evidence="2">Pimeloyl-ACP methyl ester carboxylesterase</fullName>
    </submittedName>
</protein>
<dbReference type="Proteomes" id="UP000243528">
    <property type="component" value="Unassembled WGS sequence"/>
</dbReference>
<dbReference type="InterPro" id="IPR050266">
    <property type="entry name" value="AB_hydrolase_sf"/>
</dbReference>
<dbReference type="OrthoDB" id="63519at2"/>
<dbReference type="RefSeq" id="WP_106536634.1">
    <property type="nucleotide sequence ID" value="NZ_ML142899.1"/>
</dbReference>
<organism evidence="2 3">
    <name type="scientific">Haloactinopolyspora alba</name>
    <dbReference type="NCBI Taxonomy" id="648780"/>
    <lineage>
        <taxon>Bacteria</taxon>
        <taxon>Bacillati</taxon>
        <taxon>Actinomycetota</taxon>
        <taxon>Actinomycetes</taxon>
        <taxon>Jiangellales</taxon>
        <taxon>Jiangellaceae</taxon>
        <taxon>Haloactinopolyspora</taxon>
    </lineage>
</organism>
<keyword evidence="3" id="KW-1185">Reference proteome</keyword>
<evidence type="ECO:0000313" key="3">
    <source>
        <dbReference type="Proteomes" id="UP000243528"/>
    </source>
</evidence>
<comment type="caution">
    <text evidence="2">The sequence shown here is derived from an EMBL/GenBank/DDBJ whole genome shotgun (WGS) entry which is preliminary data.</text>
</comment>